<evidence type="ECO:0000256" key="4">
    <source>
        <dbReference type="ARBA" id="ARBA00022825"/>
    </source>
</evidence>
<keyword evidence="3 5" id="KW-0378">Hydrolase</keyword>
<gene>
    <name evidence="8" type="ORF">IFR04_000822</name>
</gene>
<dbReference type="PROSITE" id="PS00138">
    <property type="entry name" value="SUBTILASE_SER"/>
    <property type="match status" value="1"/>
</dbReference>
<dbReference type="GO" id="GO:0004252">
    <property type="term" value="F:serine-type endopeptidase activity"/>
    <property type="evidence" value="ECO:0007669"/>
    <property type="project" value="UniProtKB-UniRule"/>
</dbReference>
<protein>
    <recommendedName>
        <fullName evidence="7">Peptidase S8/S53 domain-containing protein</fullName>
    </recommendedName>
</protein>
<feature type="active site" description="Charge relay system" evidence="5">
    <location>
        <position position="331"/>
    </location>
</feature>
<feature type="compositionally biased region" description="Basic and acidic residues" evidence="6">
    <location>
        <begin position="471"/>
        <end position="487"/>
    </location>
</feature>
<feature type="region of interest" description="Disordered" evidence="6">
    <location>
        <begin position="1"/>
        <end position="31"/>
    </location>
</feature>
<feature type="region of interest" description="Disordered" evidence="6">
    <location>
        <begin position="213"/>
        <end position="249"/>
    </location>
</feature>
<proteinExistence type="inferred from homology"/>
<dbReference type="PROSITE" id="PS51892">
    <property type="entry name" value="SUBTILASE"/>
    <property type="match status" value="1"/>
</dbReference>
<organism evidence="8 9">
    <name type="scientific">Cadophora malorum</name>
    <dbReference type="NCBI Taxonomy" id="108018"/>
    <lineage>
        <taxon>Eukaryota</taxon>
        <taxon>Fungi</taxon>
        <taxon>Dikarya</taxon>
        <taxon>Ascomycota</taxon>
        <taxon>Pezizomycotina</taxon>
        <taxon>Leotiomycetes</taxon>
        <taxon>Helotiales</taxon>
        <taxon>Ploettnerulaceae</taxon>
        <taxon>Cadophora</taxon>
    </lineage>
</organism>
<dbReference type="InterPro" id="IPR000209">
    <property type="entry name" value="Peptidase_S8/S53_dom"/>
</dbReference>
<keyword evidence="2 5" id="KW-0645">Protease</keyword>
<dbReference type="PRINTS" id="PR00723">
    <property type="entry name" value="SUBTILISIN"/>
</dbReference>
<dbReference type="OrthoDB" id="206201at2759"/>
<dbReference type="InterPro" id="IPR050131">
    <property type="entry name" value="Peptidase_S8_subtilisin-like"/>
</dbReference>
<evidence type="ECO:0000256" key="1">
    <source>
        <dbReference type="ARBA" id="ARBA00011073"/>
    </source>
</evidence>
<evidence type="ECO:0000256" key="2">
    <source>
        <dbReference type="ARBA" id="ARBA00022670"/>
    </source>
</evidence>
<feature type="active site" description="Charge relay system" evidence="5">
    <location>
        <position position="293"/>
    </location>
</feature>
<evidence type="ECO:0000256" key="5">
    <source>
        <dbReference type="PROSITE-ProRule" id="PRU01240"/>
    </source>
</evidence>
<dbReference type="Pfam" id="PF00082">
    <property type="entry name" value="Peptidase_S8"/>
    <property type="match status" value="1"/>
</dbReference>
<feature type="region of interest" description="Disordered" evidence="6">
    <location>
        <begin position="469"/>
        <end position="488"/>
    </location>
</feature>
<dbReference type="Gene3D" id="3.40.50.200">
    <property type="entry name" value="Peptidase S8/S53 domain"/>
    <property type="match status" value="1"/>
</dbReference>
<sequence>MSEEPRGRKSLSSSGKRYEARKETGVPPVLVTPSAPLEATYQQFSLPQQHRTAAINGPRRAAEPIHKSSVKDLERPIVVFSQRAEEWTEMTATFVGDLIEAWISKDIFEQLQLDNIPGSPGDPEWGRLDKKTVSLGGTTELQWFAKAKGCRKSKYTTCRIVDSKHFGIFLQSYLLPSSPTSVARPERVASPSIPDAIPDMPASPPRKLAIVHNPPVPEQPPSTEDVVSEEESDYESGTASIGSFDGLPDTIKETSKEAKRADDWMHLLKTEFHNHFQKKSDIVHDPVKIAVLDTGIDITESCIKGALRQQRVKFVKSFVPGDSSASDDFGHGTHVASLLLKVAPRAKVFVLKIAKTEKILCTKSIAEAIDHAANELRVDIITMSFGLDRENKDVQAAIRNAFSKNILMFAAASNNGGNIEVKYPAKKDEVTCVYATDGSGNPFDKNPNTMKSSSFHFATLGVGVKSSWPQKLHDPPLKREEASERRQTGTSFATPIVAGIAACIIEFAIVQNLPDDLLDVLKTRQGMQNTLHKLMVDDTPRSGLHYIHPWKMFANNRTEDSIVYAMKDILGN</sequence>
<keyword evidence="4 5" id="KW-0720">Serine protease</keyword>
<evidence type="ECO:0000256" key="3">
    <source>
        <dbReference type="ARBA" id="ARBA00022801"/>
    </source>
</evidence>
<dbReference type="InterPro" id="IPR023828">
    <property type="entry name" value="Peptidase_S8_Ser-AS"/>
</dbReference>
<evidence type="ECO:0000313" key="9">
    <source>
        <dbReference type="Proteomes" id="UP000664132"/>
    </source>
</evidence>
<feature type="domain" description="Peptidase S8/S53" evidence="7">
    <location>
        <begin position="287"/>
        <end position="511"/>
    </location>
</feature>
<dbReference type="SUPFAM" id="SSF52743">
    <property type="entry name" value="Subtilisin-like"/>
    <property type="match status" value="1"/>
</dbReference>
<evidence type="ECO:0000256" key="6">
    <source>
        <dbReference type="SAM" id="MobiDB-lite"/>
    </source>
</evidence>
<evidence type="ECO:0000259" key="7">
    <source>
        <dbReference type="Pfam" id="PF00082"/>
    </source>
</evidence>
<dbReference type="AlphaFoldDB" id="A0A8H7WJQ2"/>
<comment type="caution">
    <text evidence="8">The sequence shown here is derived from an EMBL/GenBank/DDBJ whole genome shotgun (WGS) entry which is preliminary data.</text>
</comment>
<feature type="active site" description="Charge relay system" evidence="5">
    <location>
        <position position="491"/>
    </location>
</feature>
<accession>A0A8H7WJQ2</accession>
<dbReference type="Proteomes" id="UP000664132">
    <property type="component" value="Unassembled WGS sequence"/>
</dbReference>
<dbReference type="GO" id="GO:0006508">
    <property type="term" value="P:proteolysis"/>
    <property type="evidence" value="ECO:0007669"/>
    <property type="project" value="UniProtKB-KW"/>
</dbReference>
<dbReference type="InterPro" id="IPR015500">
    <property type="entry name" value="Peptidase_S8_subtilisin-rel"/>
</dbReference>
<dbReference type="PANTHER" id="PTHR43806">
    <property type="entry name" value="PEPTIDASE S8"/>
    <property type="match status" value="1"/>
</dbReference>
<dbReference type="PANTHER" id="PTHR43806:SF11">
    <property type="entry name" value="CEREVISIN-RELATED"/>
    <property type="match status" value="1"/>
</dbReference>
<dbReference type="EMBL" id="JAFJYH010000005">
    <property type="protein sequence ID" value="KAG4426115.1"/>
    <property type="molecule type" value="Genomic_DNA"/>
</dbReference>
<reference evidence="8" key="1">
    <citation type="submission" date="2021-02" db="EMBL/GenBank/DDBJ databases">
        <title>Genome sequence Cadophora malorum strain M34.</title>
        <authorList>
            <person name="Stefanovic E."/>
            <person name="Vu D."/>
            <person name="Scully C."/>
            <person name="Dijksterhuis J."/>
            <person name="Roader J."/>
            <person name="Houbraken J."/>
        </authorList>
    </citation>
    <scope>NUCLEOTIDE SEQUENCE</scope>
    <source>
        <strain evidence="8">M34</strain>
    </source>
</reference>
<evidence type="ECO:0000313" key="8">
    <source>
        <dbReference type="EMBL" id="KAG4426115.1"/>
    </source>
</evidence>
<dbReference type="InterPro" id="IPR036852">
    <property type="entry name" value="Peptidase_S8/S53_dom_sf"/>
</dbReference>
<dbReference type="CDD" id="cd00306">
    <property type="entry name" value="Peptidases_S8_S53"/>
    <property type="match status" value="1"/>
</dbReference>
<comment type="similarity">
    <text evidence="1 5">Belongs to the peptidase S8 family.</text>
</comment>
<keyword evidence="9" id="KW-1185">Reference proteome</keyword>
<name>A0A8H7WJQ2_9HELO</name>